<dbReference type="HOGENOM" id="CLU_403242_0_0_12"/>
<dbReference type="EMBL" id="CP000350">
    <property type="protein sequence ID" value="ABJ75852.1"/>
    <property type="molecule type" value="Genomic_DNA"/>
</dbReference>
<accession>Q04TB8</accession>
<protein>
    <submittedName>
        <fullName evidence="6">Membrane-fusion protein</fullName>
    </submittedName>
</protein>
<name>Q04TB8_LEPBJ</name>
<feature type="region of interest" description="Disordered" evidence="1">
    <location>
        <begin position="82"/>
        <end position="120"/>
    </location>
</feature>
<feature type="compositionally biased region" description="Polar residues" evidence="1">
    <location>
        <begin position="90"/>
        <end position="101"/>
    </location>
</feature>
<proteinExistence type="predicted"/>
<feature type="transmembrane region" description="Helical" evidence="2">
    <location>
        <begin position="399"/>
        <end position="420"/>
    </location>
</feature>
<dbReference type="Proteomes" id="UP000000656">
    <property type="component" value="Chromosome 1"/>
</dbReference>
<feature type="domain" description="Heavy metal binding" evidence="3">
    <location>
        <begin position="52"/>
        <end position="78"/>
    </location>
</feature>
<dbReference type="InterPro" id="IPR027463">
    <property type="entry name" value="AcrB_DN_DC_subdom"/>
</dbReference>
<dbReference type="InterPro" id="IPR001036">
    <property type="entry name" value="Acrflvin-R"/>
</dbReference>
<dbReference type="Pfam" id="PF25954">
    <property type="entry name" value="Beta-barrel_RND_2"/>
    <property type="match status" value="1"/>
</dbReference>
<keyword evidence="2" id="KW-1133">Transmembrane helix</keyword>
<evidence type="ECO:0000256" key="1">
    <source>
        <dbReference type="SAM" id="MobiDB-lite"/>
    </source>
</evidence>
<gene>
    <name evidence="6" type="primary">acrA</name>
    <name evidence="6" type="ordered locus">LBJ_1257</name>
</gene>
<keyword evidence="2" id="KW-0472">Membrane</keyword>
<dbReference type="Gene3D" id="2.40.30.170">
    <property type="match status" value="1"/>
</dbReference>
<dbReference type="GO" id="GO:0005886">
    <property type="term" value="C:plasma membrane"/>
    <property type="evidence" value="ECO:0007669"/>
    <property type="project" value="TreeGrafter"/>
</dbReference>
<dbReference type="SUPFAM" id="SSF82693">
    <property type="entry name" value="Multidrug efflux transporter AcrB pore domain, PN1, PN2, PC1 and PC2 subdomains"/>
    <property type="match status" value="2"/>
</dbReference>
<evidence type="ECO:0000259" key="3">
    <source>
        <dbReference type="Pfam" id="PF19335"/>
    </source>
</evidence>
<feature type="domain" description="CusB-like beta-barrel" evidence="4">
    <location>
        <begin position="231"/>
        <end position="298"/>
    </location>
</feature>
<evidence type="ECO:0000259" key="4">
    <source>
        <dbReference type="Pfam" id="PF25954"/>
    </source>
</evidence>
<dbReference type="InterPro" id="IPR045800">
    <property type="entry name" value="HMBD"/>
</dbReference>
<dbReference type="Gene3D" id="3.30.70.1430">
    <property type="entry name" value="Multidrug efflux transporter AcrB pore domain"/>
    <property type="match status" value="1"/>
</dbReference>
<feature type="domain" description="CzcB-like C-terminal circularly permuted SH3-like" evidence="5">
    <location>
        <begin position="308"/>
        <end position="366"/>
    </location>
</feature>
<dbReference type="AlphaFoldDB" id="Q04TB8"/>
<organism evidence="6 7">
    <name type="scientific">Leptospira borgpetersenii serovar Hardjo-bovis (strain JB197)</name>
    <dbReference type="NCBI Taxonomy" id="355277"/>
    <lineage>
        <taxon>Bacteria</taxon>
        <taxon>Pseudomonadati</taxon>
        <taxon>Spirochaetota</taxon>
        <taxon>Spirochaetia</taxon>
        <taxon>Leptospirales</taxon>
        <taxon>Leptospiraceae</taxon>
        <taxon>Leptospira</taxon>
    </lineage>
</organism>
<dbReference type="Gene3D" id="2.40.420.20">
    <property type="match status" value="1"/>
</dbReference>
<dbReference type="GO" id="GO:0046872">
    <property type="term" value="F:metal ion binding"/>
    <property type="evidence" value="ECO:0007669"/>
    <property type="project" value="InterPro"/>
</dbReference>
<evidence type="ECO:0000256" key="2">
    <source>
        <dbReference type="SAM" id="Phobius"/>
    </source>
</evidence>
<evidence type="ECO:0000313" key="7">
    <source>
        <dbReference type="Proteomes" id="UP000000656"/>
    </source>
</evidence>
<evidence type="ECO:0000259" key="5">
    <source>
        <dbReference type="Pfam" id="PF25975"/>
    </source>
</evidence>
<dbReference type="KEGG" id="lbj:LBJ_1257"/>
<dbReference type="InterPro" id="IPR058649">
    <property type="entry name" value="CzcB_C"/>
</dbReference>
<dbReference type="GO" id="GO:0042910">
    <property type="term" value="F:xenobiotic transmembrane transporter activity"/>
    <property type="evidence" value="ECO:0007669"/>
    <property type="project" value="TreeGrafter"/>
</dbReference>
<dbReference type="SUPFAM" id="SSF82714">
    <property type="entry name" value="Multidrug efflux transporter AcrB TolC docking domain, DN and DC subdomains"/>
    <property type="match status" value="1"/>
</dbReference>
<dbReference type="Pfam" id="PF00873">
    <property type="entry name" value="ACR_tran"/>
    <property type="match status" value="1"/>
</dbReference>
<reference evidence="6 7" key="1">
    <citation type="journal article" date="2006" name="Proc. Natl. Acad. Sci. U.S.A.">
        <title>Genome reduction in Leptospira borgpetersenii reflects limited transmission potential.</title>
        <authorList>
            <person name="Bulach D.M."/>
            <person name="Zuerner R.L."/>
            <person name="Wilson P."/>
            <person name="Seemann T."/>
            <person name="McGrath A."/>
            <person name="Cullen P.A."/>
            <person name="Davis J."/>
            <person name="Johnson M."/>
            <person name="Kuczek E."/>
            <person name="Alt D.P."/>
            <person name="Peterson-Burch B."/>
            <person name="Coppel R.L."/>
            <person name="Rood J.I."/>
            <person name="Davies J.K."/>
            <person name="Adler B."/>
        </authorList>
    </citation>
    <scope>NUCLEOTIDE SEQUENCE [LARGE SCALE GENOMIC DNA]</scope>
    <source>
        <strain evidence="6 7">JB197</strain>
    </source>
</reference>
<dbReference type="Pfam" id="PF25975">
    <property type="entry name" value="CzcB_C"/>
    <property type="match status" value="1"/>
</dbReference>
<dbReference type="Gene3D" id="3.30.2090.10">
    <property type="entry name" value="Multidrug efflux transporter AcrB TolC docking domain, DN and DC subdomains"/>
    <property type="match status" value="1"/>
</dbReference>
<dbReference type="Pfam" id="PF19335">
    <property type="entry name" value="HMBD"/>
    <property type="match status" value="1"/>
</dbReference>
<sequence>MKEFKNARNPGAIPFIRSASRRILMKKKILFVITLVAISSVLALCKRSKEIYYCPMHSTYTSDRPGTCPICNMDLVPKTHENHEEHGATDSFQSSSRGTVNEESEKTFKTDNIQKNENYPSPEMKLSLEKQQSIGIRTETVQRRNLEKKISAYSTVAYDPDLYTALTEYKELLHVRELLFDSSLFSGQNPQIRLRQLGLSTEQIRLWTSGKRDPSELILGGKSGRTHIYSQIYESDLSVMHVGLKISFRTNVYPDTTFSGRIASIDTIPDKNNRTLRLRSEVFDKNQILKPQMFGDLEIDIPLKNALSVPSSAVLDTGMHKTVYVQTGPDRFVGVPVKTGASIGSWIEIREGLKEGQKVVVESTFFTRLGSQNTFRLLGRRSQTLRQISMIQNIIRFSVYNKFIIIILALFAIVASIVSLRNIPLDAIPDLSDTQVIVYSRWDRSPDILEDQVTYPIITSLLGAPKIKAVRGFSNFGFSYVYVIFQDGTDIYWARSQVLEYLSRIQSNLPARVKTELGPDASSVGWVYQYVLSDTSGNSNLADLRTYQDFKLKYFLGAVPGISEVASIGGFKRQYQITIQPNDLRSYNIDFETLVQKIRASNQETGGRLLEISGAEYMVRGRSYLSSLNDIENISLGTDFKRNYDSFKKRGERSVRTRFTTRNRGSKRGRGRGRWHDCYATW</sequence>
<dbReference type="InterPro" id="IPR058792">
    <property type="entry name" value="Beta-barrel_RND_2"/>
</dbReference>
<feature type="compositionally biased region" description="Basic and acidic residues" evidence="1">
    <location>
        <begin position="103"/>
        <end position="114"/>
    </location>
</feature>
<keyword evidence="2" id="KW-0812">Transmembrane</keyword>
<evidence type="ECO:0000313" key="6">
    <source>
        <dbReference type="EMBL" id="ABJ75852.1"/>
    </source>
</evidence>
<dbReference type="PANTHER" id="PTHR32063:SF19">
    <property type="entry name" value="CATION EFFLUX SYSTEM PROTEIN CUSA"/>
    <property type="match status" value="1"/>
</dbReference>
<dbReference type="PANTHER" id="PTHR32063">
    <property type="match status" value="1"/>
</dbReference>